<sequence>MPAVMRKTLAVVALSSLLGACAGQQSAPQQAQAPQLNNDDLYEVHTESRVYVFDDYHLYQEYLTTGHTPYVMTRIGEGPEGKTLVFGLADADKKKRSGIASVDMYAGKLVGAENFYGEMRAEGRIYVFSRLEDMQEVRTTGEAPYRYTAIGAGPQGETLVYVLHGANKKQRPDDLIKAFKARHQQAH</sequence>
<organism evidence="2 3">
    <name type="scientific">Allopseudospirillum japonicum</name>
    <dbReference type="NCBI Taxonomy" id="64971"/>
    <lineage>
        <taxon>Bacteria</taxon>
        <taxon>Pseudomonadati</taxon>
        <taxon>Pseudomonadota</taxon>
        <taxon>Gammaproteobacteria</taxon>
        <taxon>Oceanospirillales</taxon>
        <taxon>Oceanospirillaceae</taxon>
        <taxon>Allopseudospirillum</taxon>
    </lineage>
</organism>
<feature type="chain" id="PRO_5017361591" description="Lipoprotein" evidence="1">
    <location>
        <begin position="23"/>
        <end position="187"/>
    </location>
</feature>
<gene>
    <name evidence="2" type="ORF">SAMN05421831_10938</name>
</gene>
<dbReference type="AlphaFoldDB" id="A0A1H6T9F1"/>
<reference evidence="3" key="1">
    <citation type="submission" date="2016-10" db="EMBL/GenBank/DDBJ databases">
        <authorList>
            <person name="Varghese N."/>
            <person name="Submissions S."/>
        </authorList>
    </citation>
    <scope>NUCLEOTIDE SEQUENCE [LARGE SCALE GENOMIC DNA]</scope>
    <source>
        <strain evidence="3">DSM 7165</strain>
    </source>
</reference>
<keyword evidence="1" id="KW-0732">Signal</keyword>
<dbReference type="EMBL" id="FNYH01000009">
    <property type="protein sequence ID" value="SEI74764.1"/>
    <property type="molecule type" value="Genomic_DNA"/>
</dbReference>
<evidence type="ECO:0000313" key="3">
    <source>
        <dbReference type="Proteomes" id="UP000242999"/>
    </source>
</evidence>
<proteinExistence type="predicted"/>
<evidence type="ECO:0008006" key="4">
    <source>
        <dbReference type="Google" id="ProtNLM"/>
    </source>
</evidence>
<evidence type="ECO:0000313" key="2">
    <source>
        <dbReference type="EMBL" id="SEI74764.1"/>
    </source>
</evidence>
<feature type="signal peptide" evidence="1">
    <location>
        <begin position="1"/>
        <end position="22"/>
    </location>
</feature>
<dbReference type="RefSeq" id="WP_245710635.1">
    <property type="nucleotide sequence ID" value="NZ_FNYH01000009.1"/>
</dbReference>
<name>A0A1H6T9F1_9GAMM</name>
<keyword evidence="3" id="KW-1185">Reference proteome</keyword>
<evidence type="ECO:0000256" key="1">
    <source>
        <dbReference type="SAM" id="SignalP"/>
    </source>
</evidence>
<accession>A0A1H6T9F1</accession>
<dbReference type="PROSITE" id="PS51257">
    <property type="entry name" value="PROKAR_LIPOPROTEIN"/>
    <property type="match status" value="1"/>
</dbReference>
<protein>
    <recommendedName>
        <fullName evidence="4">Lipoprotein</fullName>
    </recommendedName>
</protein>
<dbReference type="STRING" id="64971.SAMN05421831_10938"/>
<dbReference type="Proteomes" id="UP000242999">
    <property type="component" value="Unassembled WGS sequence"/>
</dbReference>